<accession>A0A7T0BUN5</accession>
<dbReference type="EMBL" id="CP048685">
    <property type="protein sequence ID" value="QPJ61286.1"/>
    <property type="molecule type" value="Genomic_DNA"/>
</dbReference>
<organism evidence="1 2">
    <name type="scientific">Candidatus Nitronauta litoralis</name>
    <dbReference type="NCBI Taxonomy" id="2705533"/>
    <lineage>
        <taxon>Bacteria</taxon>
        <taxon>Pseudomonadati</taxon>
        <taxon>Nitrospinota/Tectimicrobiota group</taxon>
        <taxon>Nitrospinota</taxon>
        <taxon>Nitrospinia</taxon>
        <taxon>Nitrospinales</taxon>
        <taxon>Nitrospinaceae</taxon>
        <taxon>Candidatus Nitronauta</taxon>
    </lineage>
</organism>
<protein>
    <submittedName>
        <fullName evidence="1">Uncharacterized protein</fullName>
    </submittedName>
</protein>
<dbReference type="KEGG" id="nli:G3M70_05035"/>
<reference evidence="1 2" key="1">
    <citation type="submission" date="2020-02" db="EMBL/GenBank/DDBJ databases">
        <title>Genomic and physiological characterization of two novel Nitrospinaceae genera.</title>
        <authorList>
            <person name="Mueller A.J."/>
            <person name="Jung M.-Y."/>
            <person name="Strachan C.R."/>
            <person name="Herbold C.W."/>
            <person name="Kirkegaard R.H."/>
            <person name="Daims H."/>
        </authorList>
    </citation>
    <scope>NUCLEOTIDE SEQUENCE [LARGE SCALE GENOMIC DNA]</scope>
    <source>
        <strain evidence="1">EB</strain>
    </source>
</reference>
<name>A0A7T0BUN5_9BACT</name>
<gene>
    <name evidence="1" type="ORF">G3M70_05035</name>
</gene>
<dbReference type="AlphaFoldDB" id="A0A7T0BUN5"/>
<evidence type="ECO:0000313" key="1">
    <source>
        <dbReference type="EMBL" id="QPJ61286.1"/>
    </source>
</evidence>
<sequence>MSYIQKSHLNYLTQVEQFFLAQKGSGLTLSAQDYHRVGEWEKEGVPLERLCRAIEVTVQKLRREHRGGSVRLSLELLKEEIEAEMEGPGV</sequence>
<proteinExistence type="predicted"/>
<evidence type="ECO:0000313" key="2">
    <source>
        <dbReference type="Proteomes" id="UP000594688"/>
    </source>
</evidence>
<dbReference type="Proteomes" id="UP000594688">
    <property type="component" value="Chromosome"/>
</dbReference>